<feature type="compositionally biased region" description="Polar residues" evidence="5">
    <location>
        <begin position="1469"/>
        <end position="1485"/>
    </location>
</feature>
<dbReference type="SUPFAM" id="SSF53098">
    <property type="entry name" value="Ribonuclease H-like"/>
    <property type="match status" value="1"/>
</dbReference>
<dbReference type="PANTHER" id="PTHR42648">
    <property type="entry name" value="TRANSPOSASE, PUTATIVE-RELATED"/>
    <property type="match status" value="1"/>
</dbReference>
<feature type="region of interest" description="Disordered" evidence="5">
    <location>
        <begin position="440"/>
        <end position="502"/>
    </location>
</feature>
<dbReference type="PANTHER" id="PTHR42648:SF21">
    <property type="entry name" value="CYSTEINE-RICH RLK (RECEPTOR-LIKE PROTEIN KINASE) 8"/>
    <property type="match status" value="1"/>
</dbReference>
<feature type="compositionally biased region" description="Basic and acidic residues" evidence="5">
    <location>
        <begin position="93"/>
        <end position="107"/>
    </location>
</feature>
<dbReference type="Pfam" id="PF00665">
    <property type="entry name" value="rve"/>
    <property type="match status" value="1"/>
</dbReference>
<reference evidence="7" key="1">
    <citation type="submission" date="2023-07" db="EMBL/GenBank/DDBJ databases">
        <title>A chromosome-level genome assembly of Lolium multiflorum.</title>
        <authorList>
            <person name="Chen Y."/>
            <person name="Copetti D."/>
            <person name="Kolliker R."/>
            <person name="Studer B."/>
        </authorList>
    </citation>
    <scope>NUCLEOTIDE SEQUENCE</scope>
    <source>
        <strain evidence="7">02402/16</strain>
        <tissue evidence="7">Leaf</tissue>
    </source>
</reference>
<feature type="compositionally biased region" description="Basic and acidic residues" evidence="5">
    <location>
        <begin position="440"/>
        <end position="452"/>
    </location>
</feature>
<feature type="region of interest" description="Disordered" evidence="5">
    <location>
        <begin position="1861"/>
        <end position="1904"/>
    </location>
</feature>
<dbReference type="Gene3D" id="3.30.420.10">
    <property type="entry name" value="Ribonuclease H-like superfamily/Ribonuclease H"/>
    <property type="match status" value="1"/>
</dbReference>
<gene>
    <name evidence="7" type="ORF">QYE76_049730</name>
</gene>
<dbReference type="InterPro" id="IPR043502">
    <property type="entry name" value="DNA/RNA_pol_sf"/>
</dbReference>
<dbReference type="GO" id="GO:0046872">
    <property type="term" value="F:metal ion binding"/>
    <property type="evidence" value="ECO:0007669"/>
    <property type="project" value="UniProtKB-KW"/>
</dbReference>
<dbReference type="Pfam" id="PF13976">
    <property type="entry name" value="gag_pre-integrs"/>
    <property type="match status" value="1"/>
</dbReference>
<comment type="caution">
    <text evidence="7">The sequence shown here is derived from an EMBL/GenBank/DDBJ whole genome shotgun (WGS) entry which is preliminary data.</text>
</comment>
<evidence type="ECO:0000259" key="6">
    <source>
        <dbReference type="PROSITE" id="PS50994"/>
    </source>
</evidence>
<evidence type="ECO:0000256" key="4">
    <source>
        <dbReference type="ARBA" id="ARBA00022801"/>
    </source>
</evidence>
<name>A0AAD8WH58_LOLMU</name>
<dbReference type="InterPro" id="IPR039537">
    <property type="entry name" value="Retrotran_Ty1/copia-like"/>
</dbReference>
<protein>
    <recommendedName>
        <fullName evidence="6">Integrase catalytic domain-containing protein</fullName>
    </recommendedName>
</protein>
<dbReference type="Pfam" id="PF07727">
    <property type="entry name" value="RVT_2"/>
    <property type="match status" value="1"/>
</dbReference>
<evidence type="ECO:0000256" key="1">
    <source>
        <dbReference type="ARBA" id="ARBA00022670"/>
    </source>
</evidence>
<evidence type="ECO:0000256" key="2">
    <source>
        <dbReference type="ARBA" id="ARBA00022723"/>
    </source>
</evidence>
<feature type="compositionally biased region" description="Low complexity" evidence="5">
    <location>
        <begin position="1081"/>
        <end position="1092"/>
    </location>
</feature>
<dbReference type="PROSITE" id="PS50994">
    <property type="entry name" value="INTEGRASE"/>
    <property type="match status" value="1"/>
</dbReference>
<dbReference type="GO" id="GO:0006508">
    <property type="term" value="P:proteolysis"/>
    <property type="evidence" value="ECO:0007669"/>
    <property type="project" value="UniProtKB-KW"/>
</dbReference>
<keyword evidence="4" id="KW-0378">Hydrolase</keyword>
<accession>A0AAD8WH58</accession>
<feature type="region of interest" description="Disordered" evidence="5">
    <location>
        <begin position="1151"/>
        <end position="1175"/>
    </location>
</feature>
<dbReference type="InterPro" id="IPR025724">
    <property type="entry name" value="GAG-pre-integrase_dom"/>
</dbReference>
<dbReference type="GO" id="GO:0015074">
    <property type="term" value="P:DNA integration"/>
    <property type="evidence" value="ECO:0007669"/>
    <property type="project" value="InterPro"/>
</dbReference>
<keyword evidence="3" id="KW-0064">Aspartyl protease</keyword>
<feature type="compositionally biased region" description="Basic residues" evidence="5">
    <location>
        <begin position="466"/>
        <end position="475"/>
    </location>
</feature>
<feature type="compositionally biased region" description="Gly residues" evidence="5">
    <location>
        <begin position="74"/>
        <end position="84"/>
    </location>
</feature>
<dbReference type="InterPro" id="IPR013103">
    <property type="entry name" value="RVT_2"/>
</dbReference>
<feature type="region of interest" description="Disordered" evidence="5">
    <location>
        <begin position="1076"/>
        <end position="1127"/>
    </location>
</feature>
<keyword evidence="8" id="KW-1185">Reference proteome</keyword>
<feature type="domain" description="Integrase catalytic" evidence="6">
    <location>
        <begin position="790"/>
        <end position="966"/>
    </location>
</feature>
<feature type="region of interest" description="Disordered" evidence="5">
    <location>
        <begin position="1467"/>
        <end position="1492"/>
    </location>
</feature>
<dbReference type="EMBL" id="JAUUTY010000003">
    <property type="protein sequence ID" value="KAK1661571.1"/>
    <property type="molecule type" value="Genomic_DNA"/>
</dbReference>
<dbReference type="Pfam" id="PF25597">
    <property type="entry name" value="SH3_retrovirus"/>
    <property type="match status" value="1"/>
</dbReference>
<sequence>MAHKLSSGPEKTTGSPVFIQAAERSCVPKPYSPSPLPPRKGLFSDEQFLCRPRLSRSVATTPPFAMARARRASRGGGRIGGGGSAPRLSGVRSEADRARRARSDGARKQAAHRWPCRFARRPTRSEACDGKAEAPPAGSCSPPERTFPALLGFVCLMSTLVLAEVPAPTAGSSALLLPAEGLQHHSVFSFPSLAGSSGEDGRKFRSAELPPNFRTSSKSAIVARMFPASNELWRIIQEGFKPYNPDKLTRREAVDSQLNNTALHMIQTSVGTKDLPRVRNYTTAKEAWDGLAASCIGSESTRRNKYNALKNKAEGFMRLPDEDHQDMYSRLLIVADDFRLIGATHINDSWIKEKYIECMMPYVPIDVKTLVGRECYSSLSSQDVVHEMQALKAKEDNIKRNHKSGFTSFGPKTRSCYNCDDKRHFIAECPYENRELHNGRLIPKDKSKESKGKYSKAPNKKFYNNKTKKGKRHPKVVLVTREEYSSDEVASSSDDEEESSKEVAAIVTTNIPSSSLFDSPNENPHIKNAHCFMATSSLDTSIVLSTQEEYSSGDDEVDDEEDATSNGLVALASLSTNSSSPSESPNEIIHVEEESCLMAKSSEDYAAGGSKWVLDSGCTSHMTGGKNLVKELRPNINNITVSFGDNSTSEVLGFGKVVVAHNITLVDVMLVKTLGYNLLSVSALGKMGFAVFIDNDIVVLLWSKTLKVAFVGYREHNLYVVDFSGTTTSSAMCLFGKADVGWLWHRRLAHVNMRTLQSLHKGNHIVGLMESVSFAKDRVCRACVEGKMHDSPHPSKTIISSKRILELLHVDLFGPVTHASLGAKKHCLVIVDDYSRYTWVYFLKTKDETQQIFIDFATEVQRQHNLLIMAIRSDNGSEFKNYTLNDFLSDEGIRHQYSAAYTPQQNGVAERKNRTLMDMARSMMAEYKSRYNFWAEAISTACHSSNRLYLRKGLNKTPYEILTGNKPNISYFKVFGCKCFYKIKGVRLSKFAPKALEGIFVGYGAESHTYRVFDVSSGIIIESCSVKFEENDGSQVGQVDVCAGDEIPQDAIVRMGVGFFRPIEGHGVASREGLCSTTVEPSSSQHQQTPSSEANDAPTQEQEENPPSHVQDQGQDQPSIQDQPFDICTSPNIVQDQAHEVEHSQVIEEAQIEGQDGDPNDQVDQVTPPRPRKTKEEIEARRLARRDRILEIRGHTHDKVLGDVRAKVSTRRQLANFSNHHAYISVVEPKKVFEALEDSDWVDAMHEELNNFKRNKVWTLVEKPKECRNVIGTKWIFKNKQDEFGNIVRNKARLVAQGFSQVEGIDFGETYAPVARLESIRILLAYASHHNFKLQQMDVKSAFLNGPLHEEVYVKQPPGFEDLNFPNHVYKLDKALYGLKQAPRAWFEMSMMGEMKFFLGFEIKQLREGTFINQAKYLQDMLKRFKMTELKGVATPMVTKCHLALDPNGSSKKRNKGHVDEIEEVFEQTRPTKLTARQQASQRQKTPAARGKNIHVSVKNMQYLEYKEIRDLNPYLTPRSNRVTDKRFHNKTQEEIFYEVYVPFKKGVTPQHAIDTGKMAASKYFAEAYAMCGEFGLYPIMELTKEYDVEMIHQFYATVHFDTDEAKTFRWMSHEKLLESNLAKFGDALGYPRLPGVDANGWRCHDSSFSQPREVLEPLYIKGWGIPGKSADLLPTWDIMLRVYRETIGPKGGNLDELHLYEVDLMANSFAKRGTGEKIDVMDYIYNEMWSCVMEKKLPAYAPYIMKLIEDTWVATCQTSLIHSIPLNVTMHDVKVLRTKRHNTPIEDVPPKDEKPPSWASKLARRMRQIFCLTAAVNRRQYQQHAEAKKSRVRQKSIMRALEVEVSPPGSEENITPEAEWISQHGLPLPSDGLEIESPPHTPPYPGAPSDLPPGWANADPWDV</sequence>
<feature type="compositionally biased region" description="Polar residues" evidence="5">
    <location>
        <begin position="1108"/>
        <end position="1122"/>
    </location>
</feature>
<dbReference type="InterPro" id="IPR001584">
    <property type="entry name" value="Integrase_cat-core"/>
</dbReference>
<feature type="region of interest" description="Disordered" evidence="5">
    <location>
        <begin position="60"/>
        <end position="112"/>
    </location>
</feature>
<dbReference type="Proteomes" id="UP001231189">
    <property type="component" value="Unassembled WGS sequence"/>
</dbReference>
<proteinExistence type="predicted"/>
<dbReference type="InterPro" id="IPR057670">
    <property type="entry name" value="SH3_retrovirus"/>
</dbReference>
<dbReference type="GO" id="GO:0004190">
    <property type="term" value="F:aspartic-type endopeptidase activity"/>
    <property type="evidence" value="ECO:0007669"/>
    <property type="project" value="UniProtKB-KW"/>
</dbReference>
<organism evidence="7 8">
    <name type="scientific">Lolium multiflorum</name>
    <name type="common">Italian ryegrass</name>
    <name type="synonym">Lolium perenne subsp. multiflorum</name>
    <dbReference type="NCBI Taxonomy" id="4521"/>
    <lineage>
        <taxon>Eukaryota</taxon>
        <taxon>Viridiplantae</taxon>
        <taxon>Streptophyta</taxon>
        <taxon>Embryophyta</taxon>
        <taxon>Tracheophyta</taxon>
        <taxon>Spermatophyta</taxon>
        <taxon>Magnoliopsida</taxon>
        <taxon>Liliopsida</taxon>
        <taxon>Poales</taxon>
        <taxon>Poaceae</taxon>
        <taxon>BOP clade</taxon>
        <taxon>Pooideae</taxon>
        <taxon>Poodae</taxon>
        <taxon>Poeae</taxon>
        <taxon>Poeae Chloroplast Group 2 (Poeae type)</taxon>
        <taxon>Loliodinae</taxon>
        <taxon>Loliinae</taxon>
        <taxon>Lolium</taxon>
    </lineage>
</organism>
<keyword evidence="2" id="KW-0479">Metal-binding</keyword>
<evidence type="ECO:0000313" key="8">
    <source>
        <dbReference type="Proteomes" id="UP001231189"/>
    </source>
</evidence>
<dbReference type="InterPro" id="IPR054722">
    <property type="entry name" value="PolX-like_BBD"/>
</dbReference>
<keyword evidence="1" id="KW-0645">Protease</keyword>
<dbReference type="Pfam" id="PF22936">
    <property type="entry name" value="Pol_BBD"/>
    <property type="match status" value="1"/>
</dbReference>
<dbReference type="InterPro" id="IPR036397">
    <property type="entry name" value="RNaseH_sf"/>
</dbReference>
<dbReference type="GO" id="GO:0003676">
    <property type="term" value="F:nucleic acid binding"/>
    <property type="evidence" value="ECO:0007669"/>
    <property type="project" value="InterPro"/>
</dbReference>
<evidence type="ECO:0000313" key="7">
    <source>
        <dbReference type="EMBL" id="KAK1661571.1"/>
    </source>
</evidence>
<dbReference type="InterPro" id="IPR012337">
    <property type="entry name" value="RNaseH-like_sf"/>
</dbReference>
<evidence type="ECO:0000256" key="5">
    <source>
        <dbReference type="SAM" id="MobiDB-lite"/>
    </source>
</evidence>
<dbReference type="SUPFAM" id="SSF56672">
    <property type="entry name" value="DNA/RNA polymerases"/>
    <property type="match status" value="1"/>
</dbReference>
<evidence type="ECO:0000256" key="3">
    <source>
        <dbReference type="ARBA" id="ARBA00022750"/>
    </source>
</evidence>